<comment type="caution">
    <text evidence="1">The sequence shown here is derived from an EMBL/GenBank/DDBJ whole genome shotgun (WGS) entry which is preliminary data.</text>
</comment>
<evidence type="ECO:0000313" key="1">
    <source>
        <dbReference type="EMBL" id="KAL0317385.1"/>
    </source>
</evidence>
<evidence type="ECO:0008006" key="2">
    <source>
        <dbReference type="Google" id="ProtNLM"/>
    </source>
</evidence>
<reference evidence="1" key="1">
    <citation type="submission" date="2020-06" db="EMBL/GenBank/DDBJ databases">
        <authorList>
            <person name="Li T."/>
            <person name="Hu X."/>
            <person name="Zhang T."/>
            <person name="Song X."/>
            <person name="Zhang H."/>
            <person name="Dai N."/>
            <person name="Sheng W."/>
            <person name="Hou X."/>
            <person name="Wei L."/>
        </authorList>
    </citation>
    <scope>NUCLEOTIDE SEQUENCE</scope>
    <source>
        <strain evidence="1">G01</strain>
        <tissue evidence="1">Leaf</tissue>
    </source>
</reference>
<organism evidence="1">
    <name type="scientific">Sesamum angustifolium</name>
    <dbReference type="NCBI Taxonomy" id="2727405"/>
    <lineage>
        <taxon>Eukaryota</taxon>
        <taxon>Viridiplantae</taxon>
        <taxon>Streptophyta</taxon>
        <taxon>Embryophyta</taxon>
        <taxon>Tracheophyta</taxon>
        <taxon>Spermatophyta</taxon>
        <taxon>Magnoliopsida</taxon>
        <taxon>eudicotyledons</taxon>
        <taxon>Gunneridae</taxon>
        <taxon>Pentapetalae</taxon>
        <taxon>asterids</taxon>
        <taxon>lamiids</taxon>
        <taxon>Lamiales</taxon>
        <taxon>Pedaliaceae</taxon>
        <taxon>Sesamum</taxon>
    </lineage>
</organism>
<dbReference type="EMBL" id="JACGWK010000014">
    <property type="protein sequence ID" value="KAL0317385.1"/>
    <property type="molecule type" value="Genomic_DNA"/>
</dbReference>
<protein>
    <recommendedName>
        <fullName evidence="2">Retrotransposon gag domain-containing protein</fullName>
    </recommendedName>
</protein>
<proteinExistence type="predicted"/>
<name>A0AAW2LDK7_9LAMI</name>
<dbReference type="AlphaFoldDB" id="A0AAW2LDK7"/>
<accession>A0AAW2LDK7</accession>
<reference evidence="1" key="2">
    <citation type="journal article" date="2024" name="Plant">
        <title>Genomic evolution and insights into agronomic trait innovations of Sesamum species.</title>
        <authorList>
            <person name="Miao H."/>
            <person name="Wang L."/>
            <person name="Qu L."/>
            <person name="Liu H."/>
            <person name="Sun Y."/>
            <person name="Le M."/>
            <person name="Wang Q."/>
            <person name="Wei S."/>
            <person name="Zheng Y."/>
            <person name="Lin W."/>
            <person name="Duan Y."/>
            <person name="Cao H."/>
            <person name="Xiong S."/>
            <person name="Wang X."/>
            <person name="Wei L."/>
            <person name="Li C."/>
            <person name="Ma Q."/>
            <person name="Ju M."/>
            <person name="Zhao R."/>
            <person name="Li G."/>
            <person name="Mu C."/>
            <person name="Tian Q."/>
            <person name="Mei H."/>
            <person name="Zhang T."/>
            <person name="Gao T."/>
            <person name="Zhang H."/>
        </authorList>
    </citation>
    <scope>NUCLEOTIDE SEQUENCE</scope>
    <source>
        <strain evidence="1">G01</strain>
    </source>
</reference>
<gene>
    <name evidence="1" type="ORF">Sangu_2152800</name>
</gene>
<sequence length="167" mass="18969">MDKGSSSRIIAHHTTGNEHSNQSNSGGYNAIHRMEFPLFNGEDARVWKMYEVFSNDTYTQGSKGAFSLDSHGDRFEDSDHERVVSGFNKLHQGITVNAYLERFEELEAQMLTFNKNLGEEFFMMKFISGLKEKIKGHVATMKLTTLTQAIVFARKHETTVNAILNKT</sequence>